<dbReference type="AlphaFoldDB" id="A0AAE1VIH0"/>
<comment type="caution">
    <text evidence="1">The sequence shown here is derived from an EMBL/GenBank/DDBJ whole genome shotgun (WGS) entry which is preliminary data.</text>
</comment>
<proteinExistence type="predicted"/>
<name>A0AAE1VIH0_9SOLA</name>
<protein>
    <submittedName>
        <fullName evidence="1">Uncharacterized protein</fullName>
    </submittedName>
</protein>
<accession>A0AAE1VIH0</accession>
<keyword evidence="2" id="KW-1185">Reference proteome</keyword>
<reference evidence="1" key="1">
    <citation type="submission" date="2023-12" db="EMBL/GenBank/DDBJ databases">
        <title>Genome assembly of Anisodus tanguticus.</title>
        <authorList>
            <person name="Wang Y.-J."/>
        </authorList>
    </citation>
    <scope>NUCLEOTIDE SEQUENCE</scope>
    <source>
        <strain evidence="1">KB-2021</strain>
        <tissue evidence="1">Leaf</tissue>
    </source>
</reference>
<sequence length="75" mass="9240">MIDQRRSKNAEATIYRMTLTATVYHVWQERNRVVFQRRRRQLEEIVRMIIQEVFSRGSLVQRQNKRLQDLNSYPM</sequence>
<dbReference type="EMBL" id="JAVYJV010000005">
    <property type="protein sequence ID" value="KAK4370282.1"/>
    <property type="molecule type" value="Genomic_DNA"/>
</dbReference>
<evidence type="ECO:0000313" key="2">
    <source>
        <dbReference type="Proteomes" id="UP001291623"/>
    </source>
</evidence>
<dbReference type="Proteomes" id="UP001291623">
    <property type="component" value="Unassembled WGS sequence"/>
</dbReference>
<gene>
    <name evidence="1" type="ORF">RND71_009757</name>
</gene>
<evidence type="ECO:0000313" key="1">
    <source>
        <dbReference type="EMBL" id="KAK4370282.1"/>
    </source>
</evidence>
<organism evidence="1 2">
    <name type="scientific">Anisodus tanguticus</name>
    <dbReference type="NCBI Taxonomy" id="243964"/>
    <lineage>
        <taxon>Eukaryota</taxon>
        <taxon>Viridiplantae</taxon>
        <taxon>Streptophyta</taxon>
        <taxon>Embryophyta</taxon>
        <taxon>Tracheophyta</taxon>
        <taxon>Spermatophyta</taxon>
        <taxon>Magnoliopsida</taxon>
        <taxon>eudicotyledons</taxon>
        <taxon>Gunneridae</taxon>
        <taxon>Pentapetalae</taxon>
        <taxon>asterids</taxon>
        <taxon>lamiids</taxon>
        <taxon>Solanales</taxon>
        <taxon>Solanaceae</taxon>
        <taxon>Solanoideae</taxon>
        <taxon>Hyoscyameae</taxon>
        <taxon>Anisodus</taxon>
    </lineage>
</organism>